<dbReference type="Proteomes" id="UP001203058">
    <property type="component" value="Unassembled WGS sequence"/>
</dbReference>
<comment type="caution">
    <text evidence="2">The sequence shown here is derived from an EMBL/GenBank/DDBJ whole genome shotgun (WGS) entry which is preliminary data.</text>
</comment>
<organism evidence="2 3">
    <name type="scientific">Sphingomonas telluris</name>
    <dbReference type="NCBI Taxonomy" id="2907998"/>
    <lineage>
        <taxon>Bacteria</taxon>
        <taxon>Pseudomonadati</taxon>
        <taxon>Pseudomonadota</taxon>
        <taxon>Alphaproteobacteria</taxon>
        <taxon>Sphingomonadales</taxon>
        <taxon>Sphingomonadaceae</taxon>
        <taxon>Sphingomonas</taxon>
    </lineage>
</organism>
<dbReference type="RefSeq" id="WP_241446361.1">
    <property type="nucleotide sequence ID" value="NZ_JAKZHW010000001.1"/>
</dbReference>
<accession>A0ABS9VKQ8</accession>
<evidence type="ECO:0000313" key="3">
    <source>
        <dbReference type="Proteomes" id="UP001203058"/>
    </source>
</evidence>
<evidence type="ECO:0000313" key="2">
    <source>
        <dbReference type="EMBL" id="MCH8615560.1"/>
    </source>
</evidence>
<sequence length="96" mass="10552">MPVSLLLFFLIVVALPLVGAFSIAGFQRWLQHKEKMGSLIANQTAEKAAQYAAHVERLEARVRVLEKIATDGGIHTATQIEALRDQARIEGGDKVQ</sequence>
<reference evidence="2 3" key="1">
    <citation type="submission" date="2022-03" db="EMBL/GenBank/DDBJ databases">
        <authorList>
            <person name="Jo J.-H."/>
            <person name="Im W.-T."/>
        </authorList>
    </citation>
    <scope>NUCLEOTIDE SEQUENCE [LARGE SCALE GENOMIC DNA]</scope>
    <source>
        <strain evidence="2 3">SM33</strain>
    </source>
</reference>
<proteinExistence type="predicted"/>
<keyword evidence="3" id="KW-1185">Reference proteome</keyword>
<dbReference type="EMBL" id="JAKZHW010000001">
    <property type="protein sequence ID" value="MCH8615560.1"/>
    <property type="molecule type" value="Genomic_DNA"/>
</dbReference>
<evidence type="ECO:0000256" key="1">
    <source>
        <dbReference type="SAM" id="Coils"/>
    </source>
</evidence>
<protein>
    <recommendedName>
        <fullName evidence="4">Phage shock protein B</fullName>
    </recommendedName>
</protein>
<evidence type="ECO:0008006" key="4">
    <source>
        <dbReference type="Google" id="ProtNLM"/>
    </source>
</evidence>
<name>A0ABS9VKQ8_9SPHN</name>
<gene>
    <name evidence="2" type="ORF">LZ016_05535</name>
</gene>
<keyword evidence="1" id="KW-0175">Coiled coil</keyword>
<feature type="coiled-coil region" evidence="1">
    <location>
        <begin position="41"/>
        <end position="68"/>
    </location>
</feature>